<dbReference type="RefSeq" id="XP_013236506.1">
    <property type="nucleotide sequence ID" value="XM_013381052.1"/>
</dbReference>
<dbReference type="GeneID" id="25261017"/>
<accession>A0A098VMP2</accession>
<sequence length="314" mass="36878">MKASVPINLLLAFVICSNLLFFVCSCTKEPFENVYCNLEDIFADFIRSLPQNAFNQKYLDIYNDQVKIMIKLFDFLKKYFSISGLSKLSRVKQANFGIFKLISEIQNDPNNCQMEKASELSKQITQVINMIKHQKDEIRMKKHETGLIDDDFNFFKTIHDYIQEIEVNLSRSSEFLENIIQDQGSSTLDPSWIVCEHSEVQGNYILVNADNARELNDEECTPPKIIHKPKKREFSILYGIQQNQFFLNEIFLKFGFLFDLKRSKRNPKDAFKENLKIVVPELIKVIEDEIKEQHKQAKILENWKEELSEKNRIP</sequence>
<feature type="chain" id="PRO_5001950530" evidence="1">
    <location>
        <begin position="27"/>
        <end position="314"/>
    </location>
</feature>
<dbReference type="AlphaFoldDB" id="A0A098VMP2"/>
<evidence type="ECO:0000256" key="1">
    <source>
        <dbReference type="SAM" id="SignalP"/>
    </source>
</evidence>
<dbReference type="HOGENOM" id="CLU_885917_0_0_1"/>
<evidence type="ECO:0000313" key="2">
    <source>
        <dbReference type="EMBL" id="KGG50079.1"/>
    </source>
</evidence>
<name>A0A098VMP2_9MICR</name>
<dbReference type="Proteomes" id="UP000029725">
    <property type="component" value="Unassembled WGS sequence"/>
</dbReference>
<comment type="caution">
    <text evidence="2">The sequence shown here is derived from an EMBL/GenBank/DDBJ whole genome shotgun (WGS) entry which is preliminary data.</text>
</comment>
<keyword evidence="1" id="KW-0732">Signal</keyword>
<evidence type="ECO:0000313" key="3">
    <source>
        <dbReference type="Proteomes" id="UP000029725"/>
    </source>
</evidence>
<dbReference type="PROSITE" id="PS51257">
    <property type="entry name" value="PROKAR_LIPOPROTEIN"/>
    <property type="match status" value="1"/>
</dbReference>
<gene>
    <name evidence="2" type="ORF">DI09_8p180</name>
</gene>
<organism evidence="2 3">
    <name type="scientific">Mitosporidium daphniae</name>
    <dbReference type="NCBI Taxonomy" id="1485682"/>
    <lineage>
        <taxon>Eukaryota</taxon>
        <taxon>Fungi</taxon>
        <taxon>Fungi incertae sedis</taxon>
        <taxon>Microsporidia</taxon>
        <taxon>Mitosporidium</taxon>
    </lineage>
</organism>
<keyword evidence="3" id="KW-1185">Reference proteome</keyword>
<proteinExistence type="predicted"/>
<reference evidence="2 3" key="1">
    <citation type="submission" date="2014-04" db="EMBL/GenBank/DDBJ databases">
        <title>A new species of microsporidia sheds light on the evolution of extreme parasitism.</title>
        <authorList>
            <person name="Haag K.L."/>
            <person name="James T.Y."/>
            <person name="Larsson R."/>
            <person name="Schaer T.M."/>
            <person name="Refardt D."/>
            <person name="Pombert J.-F."/>
            <person name="Ebert D."/>
        </authorList>
    </citation>
    <scope>NUCLEOTIDE SEQUENCE [LARGE SCALE GENOMIC DNA]</scope>
    <source>
        <strain evidence="2 3">UGP3</strain>
        <tissue evidence="2">Spores</tissue>
    </source>
</reference>
<protein>
    <submittedName>
        <fullName evidence="2">Uncharacterized protein</fullName>
    </submittedName>
</protein>
<feature type="signal peptide" evidence="1">
    <location>
        <begin position="1"/>
        <end position="26"/>
    </location>
</feature>
<dbReference type="EMBL" id="JMKJ01000601">
    <property type="protein sequence ID" value="KGG50079.1"/>
    <property type="molecule type" value="Genomic_DNA"/>
</dbReference>
<dbReference type="VEuPathDB" id="MicrosporidiaDB:DI09_8p180"/>